<evidence type="ECO:0000259" key="26">
    <source>
        <dbReference type="Pfam" id="PF00517"/>
    </source>
</evidence>
<evidence type="ECO:0000256" key="11">
    <source>
        <dbReference type="ARBA" id="ARBA00022685"/>
    </source>
</evidence>
<evidence type="ECO:0000256" key="10">
    <source>
        <dbReference type="ARBA" id="ARBA00022595"/>
    </source>
</evidence>
<protein>
    <recommendedName>
        <fullName evidence="24">Envelope glycoprotein gp160</fullName>
    </recommendedName>
    <component>
        <recommendedName>
            <fullName evidence="24">Surface protein gp120</fullName>
            <shortName evidence="24">SU</shortName>
        </recommendedName>
        <alternativeName>
            <fullName evidence="24">Glycoprotein 120</fullName>
            <shortName evidence="24">gp120</shortName>
        </alternativeName>
    </component>
    <component>
        <recommendedName>
            <fullName evidence="24">Transmembrane protein gp41</fullName>
            <shortName evidence="24">TM</shortName>
        </recommendedName>
    </component>
</protein>
<dbReference type="GO" id="GO:0044175">
    <property type="term" value="C:host cell endosome membrane"/>
    <property type="evidence" value="ECO:0007669"/>
    <property type="project" value="UniProtKB-SubCell"/>
</dbReference>
<evidence type="ECO:0000256" key="1">
    <source>
        <dbReference type="ARBA" id="ARBA00004402"/>
    </source>
</evidence>
<evidence type="ECO:0000256" key="24">
    <source>
        <dbReference type="RuleBase" id="RU363095"/>
    </source>
</evidence>
<keyword evidence="11 24" id="KW-0165">Cleavage on pair of basic residues</keyword>
<dbReference type="Gene3D" id="2.170.40.20">
    <property type="entry name" value="Human immunodeficiency virus 1, Gp160, envelope glycoprotein"/>
    <property type="match status" value="2"/>
</dbReference>
<dbReference type="GO" id="GO:0055036">
    <property type="term" value="C:virion membrane"/>
    <property type="evidence" value="ECO:0007669"/>
    <property type="project" value="UniProtKB-SubCell"/>
</dbReference>
<feature type="transmembrane region" description="Helical" evidence="24">
    <location>
        <begin position="698"/>
        <end position="722"/>
    </location>
</feature>
<keyword evidence="13 24" id="KW-0053">Apoptosis</keyword>
<keyword evidence="18 24" id="KW-1133">Transmembrane helix</keyword>
<dbReference type="Pfam" id="PF00516">
    <property type="entry name" value="GP120"/>
    <property type="match status" value="1"/>
</dbReference>
<evidence type="ECO:0000256" key="3">
    <source>
        <dbReference type="ARBA" id="ARBA00004505"/>
    </source>
</evidence>
<keyword evidence="8 24" id="KW-1032">Host cell membrane</keyword>
<keyword evidence="9 24" id="KW-0945">Host-virus interaction</keyword>
<evidence type="ECO:0000256" key="15">
    <source>
        <dbReference type="ARBA" id="ARBA00022844"/>
    </source>
</evidence>
<evidence type="ECO:0000259" key="25">
    <source>
        <dbReference type="Pfam" id="PF00516"/>
    </source>
</evidence>
<evidence type="ECO:0000256" key="21">
    <source>
        <dbReference type="ARBA" id="ARBA00023157"/>
    </source>
</evidence>
<evidence type="ECO:0000256" key="23">
    <source>
        <dbReference type="ARBA" id="ARBA00023296"/>
    </source>
</evidence>
<dbReference type="EMBL" id="KJ461715">
    <property type="protein sequence ID" value="AIG51576.1"/>
    <property type="molecule type" value="Genomic_RNA"/>
</dbReference>
<proteinExistence type="predicted"/>
<dbReference type="GO" id="GO:0019062">
    <property type="term" value="P:virion attachment to host cell"/>
    <property type="evidence" value="ECO:0007669"/>
    <property type="project" value="UniProtKB-UniRule"/>
</dbReference>
<evidence type="ECO:0000256" key="14">
    <source>
        <dbReference type="ARBA" id="ARBA00022804"/>
    </source>
</evidence>
<dbReference type="GO" id="GO:0046718">
    <property type="term" value="P:symbiont entry into host cell"/>
    <property type="evidence" value="ECO:0007669"/>
    <property type="project" value="UniProtKB-KW"/>
</dbReference>
<dbReference type="GO" id="GO:0020002">
    <property type="term" value="C:host cell plasma membrane"/>
    <property type="evidence" value="ECO:0007669"/>
    <property type="project" value="UniProtKB-SubCell"/>
</dbReference>
<evidence type="ECO:0000256" key="8">
    <source>
        <dbReference type="ARBA" id="ARBA00022511"/>
    </source>
</evidence>
<dbReference type="CDD" id="cd09909">
    <property type="entry name" value="HIV-1-like_HR1-HR2"/>
    <property type="match status" value="1"/>
</dbReference>
<evidence type="ECO:0000256" key="7">
    <source>
        <dbReference type="ARBA" id="ARBA00022506"/>
    </source>
</evidence>
<dbReference type="GO" id="GO:0019031">
    <property type="term" value="C:viral envelope"/>
    <property type="evidence" value="ECO:0007669"/>
    <property type="project" value="UniProtKB-KW"/>
</dbReference>
<dbReference type="GO" id="GO:0005198">
    <property type="term" value="F:structural molecule activity"/>
    <property type="evidence" value="ECO:0007669"/>
    <property type="project" value="InterPro"/>
</dbReference>
<evidence type="ECO:0000256" key="5">
    <source>
        <dbReference type="ARBA" id="ARBA00004578"/>
    </source>
</evidence>
<organism evidence="27">
    <name type="scientific">Simian immunodeficiency virus</name>
    <name type="common">SIV</name>
    <dbReference type="NCBI Taxonomy" id="11723"/>
    <lineage>
        <taxon>Viruses</taxon>
        <taxon>Riboviria</taxon>
        <taxon>Pararnavirae</taxon>
        <taxon>Artverviricota</taxon>
        <taxon>Revtraviricetes</taxon>
        <taxon>Ortervirales</taxon>
        <taxon>Retroviridae</taxon>
        <taxon>Orthoretrovirinae</taxon>
        <taxon>Lentivirus</taxon>
        <taxon>Lentivirus simimdef</taxon>
    </lineage>
</organism>
<evidence type="ECO:0000256" key="4">
    <source>
        <dbReference type="ARBA" id="ARBA00004563"/>
    </source>
</evidence>
<keyword evidence="14 24" id="KW-1161">Viral attachment to host cell</keyword>
<evidence type="ECO:0000256" key="17">
    <source>
        <dbReference type="ARBA" id="ARBA00022879"/>
    </source>
</evidence>
<feature type="domain" description="Human immunodeficiency virus 1 envelope glycoprotein Gp120" evidence="25">
    <location>
        <begin position="31"/>
        <end position="522"/>
    </location>
</feature>
<keyword evidence="7 24" id="KW-1168">Fusion of virus membrane with host membrane</keyword>
<name>A0A075T777_SIV</name>
<organismHost>
    <name type="scientific">Pan troglodytes</name>
    <name type="common">Chimpanzee</name>
    <dbReference type="NCBI Taxonomy" id="9598"/>
</organismHost>
<evidence type="ECO:0000256" key="13">
    <source>
        <dbReference type="ARBA" id="ARBA00022703"/>
    </source>
</evidence>
<keyword evidence="17 24" id="KW-0261">Viral envelope protein</keyword>
<keyword evidence="19 24" id="KW-1039">Host endosome</keyword>
<dbReference type="Gene3D" id="1.10.287.210">
    <property type="match status" value="1"/>
</dbReference>
<dbReference type="SUPFAM" id="SSF56502">
    <property type="entry name" value="gp120 core"/>
    <property type="match status" value="2"/>
</dbReference>
<evidence type="ECO:0000256" key="19">
    <source>
        <dbReference type="ARBA" id="ARBA00023046"/>
    </source>
</evidence>
<keyword evidence="12 24" id="KW-0812">Transmembrane</keyword>
<evidence type="ECO:0000256" key="20">
    <source>
        <dbReference type="ARBA" id="ARBA00023136"/>
    </source>
</evidence>
<feature type="domain" description="Retroviral envelope protein GP41-like" evidence="26">
    <location>
        <begin position="550"/>
        <end position="727"/>
    </location>
</feature>
<dbReference type="InterPro" id="IPR036377">
    <property type="entry name" value="Gp120_core_sf"/>
</dbReference>
<keyword evidence="21" id="KW-1015">Disulfide bond</keyword>
<evidence type="ECO:0000256" key="6">
    <source>
        <dbReference type="ARBA" id="ARBA00004650"/>
    </source>
</evidence>
<sequence>MTKHKLIVLGIAIIIGLIIVDLQQGEENNGWVTVFYGVPVWHNATPPLFCTADARHTWVTTNCLPTDPAPIETPMNISGEWFNVHTNYMVDHMDQDMAALFLQATKPCTRLTPMCVKMKCSNFTKPTSTPQPTTSSKPTTLTATTKKLVTEWWGGKDPQSLLNCSFNMTPGFKDRKAHYWAPFYKLDLWQHKNDSETNVTGEGEYYVKYCNTSAITQACDKFHFQPFPVHYCPPAGYALFKCNDIPWNGQGPCKNVTAVHCTHAINTLASTWLQLNGTYEKNTDKVQVMRKYNSNYSVAFIFSESQIVNLTCVRPGNKSIRNLQIGAGMTFYSQLIVGGNTRRAYCKINGTQWYSALNATYRAIQKEYNLTENQSITWRSQPRGDREVESHWFQCQGEFFYCNLSRIFQKTNLTNNTFYPQNITQEGEALSNIWFTCTIRQVVNRWSHVEKLMYLPPRRGHVQCTSNITGILVESEYYPGSPFNMTPSANIKDLWKIDLRRYKVVEIDPIGLAPTPLKRYEPPPSKSIVKRAAALTLGFLGFLSTAGATMGSVATALTVQSRSLLEGIVAQQKALLEAVEHQQQLLQLSVWGIRNLNARLTAIEKYVKDQGILASYGCQFKQICYTSVPWNKSFADGEALPEWNNMTWIEWERKVTNHTGIINGLLVEAQRRQEENTHKLQKLGEWDNLWSWFDISRWFQWIKIAVLIVIGLIALRIVMWLINILKMVRAGYLPLAQTPFHQPQVPGRREETGGEGGDGDNVRSVRLLNGFLAVVWDDLRAIVLWIYRTLVNLGWLIRHLWSSLSDWWFGSAYPRLILAAEATAEATSRAVAYIHYGFQEFKAAVISAWDALAIFTWNWTEAVLAALRQLAQGIIAIPRRIRQGAEILLN</sequence>
<comment type="subunit">
    <text evidence="24">The mature envelope protein (Env) consists of a homotrimer of non-covalently associated gp120-gp41 heterodimers. The resulting complex protrudes from the virus surface as a spike.</text>
</comment>
<evidence type="ECO:0000256" key="16">
    <source>
        <dbReference type="ARBA" id="ARBA00022870"/>
    </source>
</evidence>
<comment type="domain">
    <text evidence="24">The 17 amino acids long immunosuppressive region is present in many retroviral envelope proteins. Synthetic peptides derived from this relatively conserved sequence inhibit immune function in vitro and in vivo.</text>
</comment>
<evidence type="ECO:0000256" key="12">
    <source>
        <dbReference type="ARBA" id="ARBA00022692"/>
    </source>
</evidence>
<dbReference type="InterPro" id="IPR000328">
    <property type="entry name" value="GP41-like"/>
</dbReference>
<dbReference type="GO" id="GO:0039663">
    <property type="term" value="P:membrane fusion involved in viral entry into host cell"/>
    <property type="evidence" value="ECO:0007669"/>
    <property type="project" value="UniProtKB-KW"/>
</dbReference>
<keyword evidence="10 24" id="KW-1162">Viral penetration into host cytoplasm</keyword>
<keyword evidence="20 24" id="KW-0472">Membrane</keyword>
<reference evidence="27" key="1">
    <citation type="journal article" date="2014" name="Retrovirology">
        <title>Discovery and full genome characterization of a new SIV lineage infecting red-tailed guenons (Cercopithecus ascanius schmidti) in Kibale National Park, Uganda.</title>
        <authorList>
            <person name="Lauck M."/>
            <person name="Switzer W.M."/>
            <person name="Sibley S.D."/>
            <person name="Hyeroba D."/>
            <person name="Tumukunde A."/>
            <person name="Weny G."/>
            <person name="Shankar A."/>
            <person name="Greene J.M."/>
            <person name="Ericsen A.J."/>
            <person name="Zheng H."/>
            <person name="Ting N."/>
            <person name="Chapman C.A."/>
            <person name="Friedrich T.C."/>
            <person name="Goldberg T.L."/>
            <person name="O'Connor D.H."/>
        </authorList>
    </citation>
    <scope>NUCLEOTIDE SEQUENCE</scope>
    <source>
        <strain evidence="27">RT08</strain>
    </source>
</reference>
<accession>A0A075T777</accession>
<keyword evidence="16 24" id="KW-1043">Host membrane</keyword>
<evidence type="ECO:0000256" key="2">
    <source>
        <dbReference type="ARBA" id="ARBA00004433"/>
    </source>
</evidence>
<dbReference type="Pfam" id="PF00517">
    <property type="entry name" value="GP41"/>
    <property type="match status" value="1"/>
</dbReference>
<comment type="subcellular location">
    <subcellularLocation>
        <location evidence="3">Host cell membrane</location>
        <topology evidence="3">Peripheral membrane protein</topology>
    </subcellularLocation>
    <subcellularLocation>
        <location evidence="1">Host cell membrane</location>
        <topology evidence="1">Single-pass type I membrane protein</topology>
    </subcellularLocation>
    <subcellularLocation>
        <location evidence="2">Host endosome membrane</location>
        <topology evidence="2">Peripheral membrane protein</topology>
    </subcellularLocation>
    <subcellularLocation>
        <location evidence="5">Host endosome membrane</location>
        <topology evidence="5">Single-pass type I membrane protein</topology>
    </subcellularLocation>
    <subcellularLocation>
        <location evidence="6">Virion membrane</location>
        <topology evidence="6">Peripheral membrane protein</topology>
    </subcellularLocation>
    <subcellularLocation>
        <location evidence="4">Virion membrane</location>
        <topology evidence="4">Single-pass type I membrane protein</topology>
    </subcellularLocation>
</comment>
<keyword evidence="15 24" id="KW-0946">Virion</keyword>
<keyword evidence="23 24" id="KW-1160">Virus entry into host cell</keyword>
<evidence type="ECO:0000256" key="9">
    <source>
        <dbReference type="ARBA" id="ARBA00022581"/>
    </source>
</evidence>
<evidence type="ECO:0000256" key="22">
    <source>
        <dbReference type="ARBA" id="ARBA00023180"/>
    </source>
</evidence>
<keyword evidence="22" id="KW-0325">Glycoprotein</keyword>
<evidence type="ECO:0000256" key="18">
    <source>
        <dbReference type="ARBA" id="ARBA00022989"/>
    </source>
</evidence>
<dbReference type="SUPFAM" id="SSF58069">
    <property type="entry name" value="Virus ectodomain"/>
    <property type="match status" value="1"/>
</dbReference>
<dbReference type="InterPro" id="IPR000777">
    <property type="entry name" value="HIV1_Gp120"/>
</dbReference>
<organismHost>
    <name type="scientific">Cercopithecidae</name>
    <name type="common">Old World monkeys</name>
    <dbReference type="NCBI Taxonomy" id="9527"/>
</organismHost>
<evidence type="ECO:0000313" key="27">
    <source>
        <dbReference type="EMBL" id="AIG51576.1"/>
    </source>
</evidence>